<gene>
    <name evidence="1" type="ORF">CROQUDRAFT_105770</name>
</gene>
<dbReference type="Proteomes" id="UP000886653">
    <property type="component" value="Unassembled WGS sequence"/>
</dbReference>
<sequence length="244" mass="27950">MYAYPFRLGILSEFLVVFQVSFYLQVTYFDLSRLNKDSESSNLHFLASCQCLTNTMQNRLVSADSYQNSSFIRTPTRTVWSVFGESYSLCPLRKPPTSKAFQTGTVIVPHVYQKAIYLEPKVSQFKNHYVEAFMWKHLFQNFNHEEWHYGRSKSVLEIKAIVELSGLIGQAYLAKLLSVKGIAAACRDHVQSRQAYNQSTIESSAIRITVYPSRGSPVLDREVQITIFLSRSNCSLRKTVALFN</sequence>
<evidence type="ECO:0000313" key="1">
    <source>
        <dbReference type="EMBL" id="KAG0148377.1"/>
    </source>
</evidence>
<reference evidence="1" key="1">
    <citation type="submission" date="2013-11" db="EMBL/GenBank/DDBJ databases">
        <title>Genome sequence of the fusiform rust pathogen reveals effectors for host alternation and coevolution with pine.</title>
        <authorList>
            <consortium name="DOE Joint Genome Institute"/>
            <person name="Smith K."/>
            <person name="Pendleton A."/>
            <person name="Kubisiak T."/>
            <person name="Anderson C."/>
            <person name="Salamov A."/>
            <person name="Aerts A."/>
            <person name="Riley R."/>
            <person name="Clum A."/>
            <person name="Lindquist E."/>
            <person name="Ence D."/>
            <person name="Campbell M."/>
            <person name="Kronenberg Z."/>
            <person name="Feau N."/>
            <person name="Dhillon B."/>
            <person name="Hamelin R."/>
            <person name="Burleigh J."/>
            <person name="Smith J."/>
            <person name="Yandell M."/>
            <person name="Nelson C."/>
            <person name="Grigoriev I."/>
            <person name="Davis J."/>
        </authorList>
    </citation>
    <scope>NUCLEOTIDE SEQUENCE</scope>
    <source>
        <strain evidence="1">G11</strain>
    </source>
</reference>
<name>A0A9P6NMP3_9BASI</name>
<accession>A0A9P6NMP3</accession>
<proteinExistence type="predicted"/>
<protein>
    <submittedName>
        <fullName evidence="1">Uncharacterized protein</fullName>
    </submittedName>
</protein>
<evidence type="ECO:0000313" key="2">
    <source>
        <dbReference type="Proteomes" id="UP000886653"/>
    </source>
</evidence>
<dbReference type="AlphaFoldDB" id="A0A9P6NMP3"/>
<dbReference type="EMBL" id="MU167237">
    <property type="protein sequence ID" value="KAG0148377.1"/>
    <property type="molecule type" value="Genomic_DNA"/>
</dbReference>
<keyword evidence="2" id="KW-1185">Reference proteome</keyword>
<comment type="caution">
    <text evidence="1">The sequence shown here is derived from an EMBL/GenBank/DDBJ whole genome shotgun (WGS) entry which is preliminary data.</text>
</comment>
<organism evidence="1 2">
    <name type="scientific">Cronartium quercuum f. sp. fusiforme G11</name>
    <dbReference type="NCBI Taxonomy" id="708437"/>
    <lineage>
        <taxon>Eukaryota</taxon>
        <taxon>Fungi</taxon>
        <taxon>Dikarya</taxon>
        <taxon>Basidiomycota</taxon>
        <taxon>Pucciniomycotina</taxon>
        <taxon>Pucciniomycetes</taxon>
        <taxon>Pucciniales</taxon>
        <taxon>Coleosporiaceae</taxon>
        <taxon>Cronartium</taxon>
    </lineage>
</organism>